<reference evidence="9" key="1">
    <citation type="journal article" date="2010" name="Evodevo">
        <title>The homeodomain complement of the ctenophore Mnemiopsis leidyi suggests that Ctenophora and Porifera diverged prior to the ParaHoxozoa.</title>
        <authorList>
            <person name="Ryan J.F."/>
            <person name="Pang K."/>
            <person name="NISC Comparative Sequencing Program"/>
            <person name="Mullikin J.C."/>
            <person name="Martindale M.Q."/>
            <person name="Baxevanis A.D."/>
        </authorList>
    </citation>
    <scope>NUCLEOTIDE SEQUENCE</scope>
</reference>
<dbReference type="HOGENOM" id="CLU_1099589_0_0_1"/>
<evidence type="ECO:0000256" key="7">
    <source>
        <dbReference type="SAM" id="MobiDB-lite"/>
    </source>
</evidence>
<dbReference type="EMBL" id="HM444145">
    <property type="protein sequence ID" value="ADO22666.1"/>
    <property type="molecule type" value="mRNA"/>
</dbReference>
<feature type="compositionally biased region" description="Polar residues" evidence="7">
    <location>
        <begin position="68"/>
        <end position="83"/>
    </location>
</feature>
<proteinExistence type="evidence at transcript level"/>
<feature type="region of interest" description="Disordered" evidence="7">
    <location>
        <begin position="115"/>
        <end position="191"/>
    </location>
</feature>
<dbReference type="PROSITE" id="PS00027">
    <property type="entry name" value="HOMEOBOX_1"/>
    <property type="match status" value="1"/>
</dbReference>
<accession>E3UJY8</accession>
<protein>
    <submittedName>
        <fullName evidence="9">ANTP class homeobox transcription factor ANTP03a</fullName>
    </submittedName>
</protein>
<dbReference type="CDD" id="cd00086">
    <property type="entry name" value="homeodomain"/>
    <property type="match status" value="1"/>
</dbReference>
<dbReference type="InterPro" id="IPR000047">
    <property type="entry name" value="HTH_motif"/>
</dbReference>
<dbReference type="SUPFAM" id="SSF46689">
    <property type="entry name" value="Homeodomain-like"/>
    <property type="match status" value="1"/>
</dbReference>
<dbReference type="InterPro" id="IPR050848">
    <property type="entry name" value="Homeobox_TF"/>
</dbReference>
<dbReference type="SMART" id="SM00389">
    <property type="entry name" value="HOX"/>
    <property type="match status" value="1"/>
</dbReference>
<dbReference type="Pfam" id="PF00046">
    <property type="entry name" value="Homeodomain"/>
    <property type="match status" value="1"/>
</dbReference>
<dbReference type="PROSITE" id="PS50071">
    <property type="entry name" value="HOMEOBOX_2"/>
    <property type="match status" value="1"/>
</dbReference>
<organism evidence="9">
    <name type="scientific">Mnemiopsis leidyi</name>
    <name type="common">Sea walnut</name>
    <name type="synonym">Warty comb jellyfish</name>
    <dbReference type="NCBI Taxonomy" id="27923"/>
    <lineage>
        <taxon>Eukaryota</taxon>
        <taxon>Metazoa</taxon>
        <taxon>Ctenophora</taxon>
        <taxon>Tentaculata</taxon>
        <taxon>Lobata</taxon>
        <taxon>Bolinopsidae</taxon>
        <taxon>Mnemiopsis</taxon>
    </lineage>
</organism>
<feature type="region of interest" description="Disordered" evidence="7">
    <location>
        <begin position="68"/>
        <end position="97"/>
    </location>
</feature>
<sequence>MSSSFEIYLNELFRRSNPNHDLQVANSPVLRTPVYNTPYLTPPPSPYTHLQTVGVPYLSPSPLSLPHTYSKTPSSTLPLNSHLSRPPRLELPGMSPQKQAVSETLAIPTPLLTPVPVMSSTLNPTTTPPTPGTSSPPRFFFPPDFPLPSTADQNNTRSSPTPPHQLLTPPGTPEQTPSSFGKTPKQRRHRTKFTSFQLDVLEREFDDCTYISTERRQSLAAVLGLTSENIRVWFQNRRTQIKKMKNNRPKHI</sequence>
<keyword evidence="4 5" id="KW-0539">Nucleus</keyword>
<evidence type="ECO:0000256" key="1">
    <source>
        <dbReference type="ARBA" id="ARBA00004123"/>
    </source>
</evidence>
<evidence type="ECO:0000259" key="8">
    <source>
        <dbReference type="PROSITE" id="PS50071"/>
    </source>
</evidence>
<dbReference type="Gene3D" id="1.10.10.60">
    <property type="entry name" value="Homeodomain-like"/>
    <property type="match status" value="1"/>
</dbReference>
<evidence type="ECO:0000313" key="9">
    <source>
        <dbReference type="EMBL" id="ADO22666.1"/>
    </source>
</evidence>
<dbReference type="AlphaFoldDB" id="E3UJY8"/>
<dbReference type="InterPro" id="IPR017970">
    <property type="entry name" value="Homeobox_CS"/>
</dbReference>
<evidence type="ECO:0000256" key="2">
    <source>
        <dbReference type="ARBA" id="ARBA00023125"/>
    </source>
</evidence>
<dbReference type="InterPro" id="IPR001356">
    <property type="entry name" value="HD"/>
</dbReference>
<keyword evidence="2 5" id="KW-0238">DNA-binding</keyword>
<evidence type="ECO:0000256" key="3">
    <source>
        <dbReference type="ARBA" id="ARBA00023155"/>
    </source>
</evidence>
<keyword evidence="3 5" id="KW-0371">Homeobox</keyword>
<dbReference type="GO" id="GO:0003677">
    <property type="term" value="F:DNA binding"/>
    <property type="evidence" value="ECO:0007669"/>
    <property type="project" value="UniProtKB-UniRule"/>
</dbReference>
<dbReference type="PRINTS" id="PR00031">
    <property type="entry name" value="HTHREPRESSR"/>
</dbReference>
<dbReference type="GO" id="GO:0005634">
    <property type="term" value="C:nucleus"/>
    <property type="evidence" value="ECO:0007669"/>
    <property type="project" value="UniProtKB-SubCell"/>
</dbReference>
<dbReference type="PANTHER" id="PTHR24333:SF5">
    <property type="entry name" value="VENT HOMEOBOX"/>
    <property type="match status" value="1"/>
</dbReference>
<comment type="subcellular location">
    <subcellularLocation>
        <location evidence="1 5 6">Nucleus</location>
    </subcellularLocation>
</comment>
<gene>
    <name evidence="9" type="primary">ANTP03a</name>
</gene>
<evidence type="ECO:0000256" key="5">
    <source>
        <dbReference type="PROSITE-ProRule" id="PRU00108"/>
    </source>
</evidence>
<feature type="DNA-binding region" description="Homeobox" evidence="5">
    <location>
        <begin position="186"/>
        <end position="245"/>
    </location>
</feature>
<evidence type="ECO:0000256" key="6">
    <source>
        <dbReference type="RuleBase" id="RU000682"/>
    </source>
</evidence>
<dbReference type="PANTHER" id="PTHR24333">
    <property type="entry name" value="HOMEO BOX HB9 LIKE A-RELATED"/>
    <property type="match status" value="1"/>
</dbReference>
<dbReference type="InterPro" id="IPR009057">
    <property type="entry name" value="Homeodomain-like_sf"/>
</dbReference>
<evidence type="ECO:0000256" key="4">
    <source>
        <dbReference type="ARBA" id="ARBA00023242"/>
    </source>
</evidence>
<dbReference type="GO" id="GO:0000981">
    <property type="term" value="F:DNA-binding transcription factor activity, RNA polymerase II-specific"/>
    <property type="evidence" value="ECO:0007669"/>
    <property type="project" value="InterPro"/>
</dbReference>
<feature type="domain" description="Homeobox" evidence="8">
    <location>
        <begin position="184"/>
        <end position="244"/>
    </location>
</feature>
<name>E3UJY8_MNELE</name>
<dbReference type="OMA" id="QSRDCKC"/>